<reference evidence="2" key="1">
    <citation type="journal article" date="2020" name="Nature">
        <title>Giant virus diversity and host interactions through global metagenomics.</title>
        <authorList>
            <person name="Schulz F."/>
            <person name="Roux S."/>
            <person name="Paez-Espino D."/>
            <person name="Jungbluth S."/>
            <person name="Walsh D.A."/>
            <person name="Denef V.J."/>
            <person name="McMahon K.D."/>
            <person name="Konstantinidis K.T."/>
            <person name="Eloe-Fadrosh E.A."/>
            <person name="Kyrpides N.C."/>
            <person name="Woyke T."/>
        </authorList>
    </citation>
    <scope>NUCLEOTIDE SEQUENCE</scope>
    <source>
        <strain evidence="2">GVMAG-S-ERX555943-30</strain>
    </source>
</reference>
<sequence length="147" mass="15937">MSSSIVGGPRTGHFNRSGEQVVSRRIVTKSWNTINAQDSINGNNRVITPFRAVNNNGDYLARKNYTCGGPNPTSASKPGLKSRIGHILSSCDNSGVAGSSTNVKFVPDSSDYIKYKKLTSANKNYNDTSAGGDDHNGSYTYLMRVRR</sequence>
<dbReference type="AlphaFoldDB" id="A0A6C0ATL4"/>
<proteinExistence type="predicted"/>
<protein>
    <submittedName>
        <fullName evidence="2">Uncharacterized protein</fullName>
    </submittedName>
</protein>
<accession>A0A6C0ATL4</accession>
<dbReference type="EMBL" id="MN738751">
    <property type="protein sequence ID" value="QHS83259.1"/>
    <property type="molecule type" value="Genomic_DNA"/>
</dbReference>
<evidence type="ECO:0000313" key="2">
    <source>
        <dbReference type="EMBL" id="QHS83259.1"/>
    </source>
</evidence>
<organism evidence="2">
    <name type="scientific">viral metagenome</name>
    <dbReference type="NCBI Taxonomy" id="1070528"/>
    <lineage>
        <taxon>unclassified sequences</taxon>
        <taxon>metagenomes</taxon>
        <taxon>organismal metagenomes</taxon>
    </lineage>
</organism>
<evidence type="ECO:0000256" key="1">
    <source>
        <dbReference type="SAM" id="MobiDB-lite"/>
    </source>
</evidence>
<name>A0A6C0ATL4_9ZZZZ</name>
<feature type="region of interest" description="Disordered" evidence="1">
    <location>
        <begin position="126"/>
        <end position="147"/>
    </location>
</feature>